<keyword evidence="1" id="KW-0472">Membrane</keyword>
<feature type="transmembrane region" description="Helical" evidence="1">
    <location>
        <begin position="51"/>
        <end position="73"/>
    </location>
</feature>
<gene>
    <name evidence="2" type="ORF">GTZ93_36805</name>
</gene>
<dbReference type="EMBL" id="JAAAPK010000013">
    <property type="protein sequence ID" value="NBC45375.1"/>
    <property type="molecule type" value="Genomic_DNA"/>
</dbReference>
<dbReference type="AlphaFoldDB" id="A0A7X5BVF2"/>
<feature type="transmembrane region" description="Helical" evidence="1">
    <location>
        <begin position="85"/>
        <end position="103"/>
    </location>
</feature>
<dbReference type="RefSeq" id="WP_139924326.1">
    <property type="nucleotide sequence ID" value="NZ_CBCSLE010000166.1"/>
</dbReference>
<keyword evidence="1" id="KW-0812">Transmembrane</keyword>
<protein>
    <submittedName>
        <fullName evidence="2">Uncharacterized protein</fullName>
    </submittedName>
</protein>
<dbReference type="Proteomes" id="UP000537825">
    <property type="component" value="Unassembled WGS sequence"/>
</dbReference>
<keyword evidence="1" id="KW-1133">Transmembrane helix</keyword>
<proteinExistence type="predicted"/>
<keyword evidence="3" id="KW-1185">Reference proteome</keyword>
<evidence type="ECO:0000313" key="2">
    <source>
        <dbReference type="EMBL" id="NBC45375.1"/>
    </source>
</evidence>
<sequence length="111" mass="11581">MSRPAAPGWSLAALLSLMAFLCLESVSLLLPIHPYDWAEAPDLRAQVSADAVFVVVWLAGVASCLAALSLVIALSLRGIGRSRRVGLVVSGLLALSLGAARLAEVLPEYQG</sequence>
<evidence type="ECO:0000313" key="3">
    <source>
        <dbReference type="Proteomes" id="UP000537825"/>
    </source>
</evidence>
<reference evidence="2 3" key="1">
    <citation type="submission" date="2020-01" db="EMBL/GenBank/DDBJ databases">
        <title>The draft genome sequence of Corallococcus exiguus DSM 14696.</title>
        <authorList>
            <person name="Zhang X."/>
            <person name="Zhu H."/>
        </authorList>
    </citation>
    <scope>NUCLEOTIDE SEQUENCE [LARGE SCALE GENOMIC DNA]</scope>
    <source>
        <strain evidence="2 3">DSM 14696</strain>
    </source>
</reference>
<evidence type="ECO:0000256" key="1">
    <source>
        <dbReference type="SAM" id="Phobius"/>
    </source>
</evidence>
<comment type="caution">
    <text evidence="2">The sequence shown here is derived from an EMBL/GenBank/DDBJ whole genome shotgun (WGS) entry which is preliminary data.</text>
</comment>
<accession>A0A7X5BVF2</accession>
<name>A0A7X5BVF2_9BACT</name>
<organism evidence="2 3">
    <name type="scientific">Corallococcus exiguus</name>
    <dbReference type="NCBI Taxonomy" id="83462"/>
    <lineage>
        <taxon>Bacteria</taxon>
        <taxon>Pseudomonadati</taxon>
        <taxon>Myxococcota</taxon>
        <taxon>Myxococcia</taxon>
        <taxon>Myxococcales</taxon>
        <taxon>Cystobacterineae</taxon>
        <taxon>Myxococcaceae</taxon>
        <taxon>Corallococcus</taxon>
    </lineage>
</organism>